<feature type="region of interest" description="Disordered" evidence="1">
    <location>
        <begin position="1"/>
        <end position="30"/>
    </location>
</feature>
<dbReference type="Proteomes" id="UP001519363">
    <property type="component" value="Unassembled WGS sequence"/>
</dbReference>
<organism evidence="2 3">
    <name type="scientific">Crossiella equi</name>
    <dbReference type="NCBI Taxonomy" id="130796"/>
    <lineage>
        <taxon>Bacteria</taxon>
        <taxon>Bacillati</taxon>
        <taxon>Actinomycetota</taxon>
        <taxon>Actinomycetes</taxon>
        <taxon>Pseudonocardiales</taxon>
        <taxon>Pseudonocardiaceae</taxon>
        <taxon>Crossiella</taxon>
    </lineage>
</organism>
<dbReference type="EMBL" id="JAGIOO010000001">
    <property type="protein sequence ID" value="MBP2476874.1"/>
    <property type="molecule type" value="Genomic_DNA"/>
</dbReference>
<name>A0ABS5AKX1_9PSEU</name>
<evidence type="ECO:0000313" key="2">
    <source>
        <dbReference type="EMBL" id="MBP2476874.1"/>
    </source>
</evidence>
<reference evidence="2 3" key="1">
    <citation type="submission" date="2021-03" db="EMBL/GenBank/DDBJ databases">
        <title>Sequencing the genomes of 1000 actinobacteria strains.</title>
        <authorList>
            <person name="Klenk H.-P."/>
        </authorList>
    </citation>
    <scope>NUCLEOTIDE SEQUENCE [LARGE SCALE GENOMIC DNA]</scope>
    <source>
        <strain evidence="2 3">DSM 44580</strain>
    </source>
</reference>
<sequence>MSTDFRAAHPSDRLAGPGPGRFRAGSAGPA</sequence>
<accession>A0ABS5AKX1</accession>
<feature type="compositionally biased region" description="Basic and acidic residues" evidence="1">
    <location>
        <begin position="1"/>
        <end position="12"/>
    </location>
</feature>
<protein>
    <submittedName>
        <fullName evidence="2">Uncharacterized protein</fullName>
    </submittedName>
</protein>
<gene>
    <name evidence="2" type="ORF">JOF53_005746</name>
</gene>
<comment type="caution">
    <text evidence="2">The sequence shown here is derived from an EMBL/GenBank/DDBJ whole genome shotgun (WGS) entry which is preliminary data.</text>
</comment>
<proteinExistence type="predicted"/>
<evidence type="ECO:0000256" key="1">
    <source>
        <dbReference type="SAM" id="MobiDB-lite"/>
    </source>
</evidence>
<evidence type="ECO:0000313" key="3">
    <source>
        <dbReference type="Proteomes" id="UP001519363"/>
    </source>
</evidence>
<keyword evidence="3" id="KW-1185">Reference proteome</keyword>